<reference evidence="1 2" key="2">
    <citation type="journal article" date="2022" name="Mol. Ecol. Resour.">
        <title>The genomes of chicory, endive, great burdock and yacon provide insights into Asteraceae paleo-polyploidization history and plant inulin production.</title>
        <authorList>
            <person name="Fan W."/>
            <person name="Wang S."/>
            <person name="Wang H."/>
            <person name="Wang A."/>
            <person name="Jiang F."/>
            <person name="Liu H."/>
            <person name="Zhao H."/>
            <person name="Xu D."/>
            <person name="Zhang Y."/>
        </authorList>
    </citation>
    <scope>NUCLEOTIDE SEQUENCE [LARGE SCALE GENOMIC DNA]</scope>
    <source>
        <strain evidence="2">cv. Punajuju</strain>
        <tissue evidence="1">Leaves</tissue>
    </source>
</reference>
<name>A0ACB9F836_CICIN</name>
<evidence type="ECO:0000313" key="2">
    <source>
        <dbReference type="Proteomes" id="UP001055811"/>
    </source>
</evidence>
<dbReference type="EMBL" id="CM042011">
    <property type="protein sequence ID" value="KAI3767414.1"/>
    <property type="molecule type" value="Genomic_DNA"/>
</dbReference>
<dbReference type="Proteomes" id="UP001055811">
    <property type="component" value="Linkage Group LG03"/>
</dbReference>
<proteinExistence type="predicted"/>
<evidence type="ECO:0000313" key="1">
    <source>
        <dbReference type="EMBL" id="KAI3767414.1"/>
    </source>
</evidence>
<gene>
    <name evidence="1" type="ORF">L2E82_17513</name>
</gene>
<keyword evidence="2" id="KW-1185">Reference proteome</keyword>
<sequence length="339" mass="38434">MALQKDEQSTNLLHSQAHIWNHIFSFIKSMSLKCAIELNIPDIINSHGAPMLLSELVEALSINKERAHAVHRLIRILVHSGFFVKQCISTSTGDEDEEEREGYLLAPVCRILLKEEPVSMRPFLLAMLDPILMDPFQHMSKWFQNDDINPFHTAHGRTFWDLAGQDSKLNQLFNAAMASDARLVASVILRDCGDAFKGLNSIVDVGGGTGTFAKAIAELFRMLVASVLIFRTLSMVWRVWILHDWNDEECIKILKRCKDAIPSKEYGGKLIIIEMVLKNNVRDKKLLETQLYFDLLMMVHSTGRERSEKDWANLFLDAGCSGYKITPISGLMSLIEVYP</sequence>
<accession>A0ACB9F836</accession>
<reference evidence="2" key="1">
    <citation type="journal article" date="2022" name="Mol. Ecol. Resour.">
        <title>The genomes of chicory, endive, great burdock and yacon provide insights into Asteraceae palaeo-polyploidization history and plant inulin production.</title>
        <authorList>
            <person name="Fan W."/>
            <person name="Wang S."/>
            <person name="Wang H."/>
            <person name="Wang A."/>
            <person name="Jiang F."/>
            <person name="Liu H."/>
            <person name="Zhao H."/>
            <person name="Xu D."/>
            <person name="Zhang Y."/>
        </authorList>
    </citation>
    <scope>NUCLEOTIDE SEQUENCE [LARGE SCALE GENOMIC DNA]</scope>
    <source>
        <strain evidence="2">cv. Punajuju</strain>
    </source>
</reference>
<organism evidence="1 2">
    <name type="scientific">Cichorium intybus</name>
    <name type="common">Chicory</name>
    <dbReference type="NCBI Taxonomy" id="13427"/>
    <lineage>
        <taxon>Eukaryota</taxon>
        <taxon>Viridiplantae</taxon>
        <taxon>Streptophyta</taxon>
        <taxon>Embryophyta</taxon>
        <taxon>Tracheophyta</taxon>
        <taxon>Spermatophyta</taxon>
        <taxon>Magnoliopsida</taxon>
        <taxon>eudicotyledons</taxon>
        <taxon>Gunneridae</taxon>
        <taxon>Pentapetalae</taxon>
        <taxon>asterids</taxon>
        <taxon>campanulids</taxon>
        <taxon>Asterales</taxon>
        <taxon>Asteraceae</taxon>
        <taxon>Cichorioideae</taxon>
        <taxon>Cichorieae</taxon>
        <taxon>Cichoriinae</taxon>
        <taxon>Cichorium</taxon>
    </lineage>
</organism>
<comment type="caution">
    <text evidence="1">The sequence shown here is derived from an EMBL/GenBank/DDBJ whole genome shotgun (WGS) entry which is preliminary data.</text>
</comment>
<protein>
    <submittedName>
        <fullName evidence="1">Uncharacterized protein</fullName>
    </submittedName>
</protein>